<keyword evidence="3" id="KW-1185">Reference proteome</keyword>
<sequence>MLEIRPFFIDYTTEFIAHQHQLRQGPEQPAVQARARGGAALAGPGTMSVQVPPRSVRAAPEGQPLQPEGLRLQREAQDDLPAMRRRLLSRLHLPPQGRVEAS</sequence>
<dbReference type="EMBL" id="OV725083">
    <property type="protein sequence ID" value="CAH1406755.1"/>
    <property type="molecule type" value="Genomic_DNA"/>
</dbReference>
<name>A0A9P0HPT7_NEZVI</name>
<proteinExistence type="predicted"/>
<accession>A0A9P0HPT7</accession>
<organism evidence="2 3">
    <name type="scientific">Nezara viridula</name>
    <name type="common">Southern green stink bug</name>
    <name type="synonym">Cimex viridulus</name>
    <dbReference type="NCBI Taxonomy" id="85310"/>
    <lineage>
        <taxon>Eukaryota</taxon>
        <taxon>Metazoa</taxon>
        <taxon>Ecdysozoa</taxon>
        <taxon>Arthropoda</taxon>
        <taxon>Hexapoda</taxon>
        <taxon>Insecta</taxon>
        <taxon>Pterygota</taxon>
        <taxon>Neoptera</taxon>
        <taxon>Paraneoptera</taxon>
        <taxon>Hemiptera</taxon>
        <taxon>Heteroptera</taxon>
        <taxon>Panheteroptera</taxon>
        <taxon>Pentatomomorpha</taxon>
        <taxon>Pentatomoidea</taxon>
        <taxon>Pentatomidae</taxon>
        <taxon>Pentatominae</taxon>
        <taxon>Nezara</taxon>
    </lineage>
</organism>
<evidence type="ECO:0000313" key="2">
    <source>
        <dbReference type="EMBL" id="CAH1406755.1"/>
    </source>
</evidence>
<dbReference type="Proteomes" id="UP001152798">
    <property type="component" value="Chromosome 7"/>
</dbReference>
<evidence type="ECO:0000313" key="3">
    <source>
        <dbReference type="Proteomes" id="UP001152798"/>
    </source>
</evidence>
<gene>
    <name evidence="2" type="ORF">NEZAVI_LOCUS14629</name>
</gene>
<dbReference type="AlphaFoldDB" id="A0A9P0HPT7"/>
<protein>
    <submittedName>
        <fullName evidence="2">Uncharacterized protein</fullName>
    </submittedName>
</protein>
<reference evidence="2" key="1">
    <citation type="submission" date="2022-01" db="EMBL/GenBank/DDBJ databases">
        <authorList>
            <person name="King R."/>
        </authorList>
    </citation>
    <scope>NUCLEOTIDE SEQUENCE</scope>
</reference>
<evidence type="ECO:0000256" key="1">
    <source>
        <dbReference type="SAM" id="MobiDB-lite"/>
    </source>
</evidence>
<feature type="region of interest" description="Disordered" evidence="1">
    <location>
        <begin position="57"/>
        <end position="78"/>
    </location>
</feature>